<organism evidence="9 10">
    <name type="scientific">Virgisporangium ochraceum</name>
    <dbReference type="NCBI Taxonomy" id="65505"/>
    <lineage>
        <taxon>Bacteria</taxon>
        <taxon>Bacillati</taxon>
        <taxon>Actinomycetota</taxon>
        <taxon>Actinomycetes</taxon>
        <taxon>Micromonosporales</taxon>
        <taxon>Micromonosporaceae</taxon>
        <taxon>Virgisporangium</taxon>
    </lineage>
</organism>
<dbReference type="GO" id="GO:0016758">
    <property type="term" value="F:hexosyltransferase activity"/>
    <property type="evidence" value="ECO:0007669"/>
    <property type="project" value="InterPro"/>
</dbReference>
<dbReference type="EMBL" id="BOPH01000094">
    <property type="protein sequence ID" value="GIJ71941.1"/>
    <property type="molecule type" value="Genomic_DNA"/>
</dbReference>
<evidence type="ECO:0000313" key="10">
    <source>
        <dbReference type="Proteomes" id="UP000635606"/>
    </source>
</evidence>
<feature type="transmembrane region" description="Helical" evidence="8">
    <location>
        <begin position="95"/>
        <end position="114"/>
    </location>
</feature>
<comment type="caution">
    <text evidence="9">The sequence shown here is derived from an EMBL/GenBank/DDBJ whole genome shotgun (WGS) entry which is preliminary data.</text>
</comment>
<name>A0A8J3ZYG2_9ACTN</name>
<dbReference type="Proteomes" id="UP000635606">
    <property type="component" value="Unassembled WGS sequence"/>
</dbReference>
<dbReference type="RefSeq" id="WP_203931805.1">
    <property type="nucleotide sequence ID" value="NZ_BOPH01000094.1"/>
</dbReference>
<evidence type="ECO:0000256" key="3">
    <source>
        <dbReference type="ARBA" id="ARBA00022679"/>
    </source>
</evidence>
<protein>
    <submittedName>
        <fullName evidence="9">Membrane protein</fullName>
    </submittedName>
</protein>
<dbReference type="AlphaFoldDB" id="A0A8J3ZYG2"/>
<proteinExistence type="inferred from homology"/>
<evidence type="ECO:0000256" key="4">
    <source>
        <dbReference type="ARBA" id="ARBA00022692"/>
    </source>
</evidence>
<feature type="transmembrane region" description="Helical" evidence="8">
    <location>
        <begin position="120"/>
        <end position="138"/>
    </location>
</feature>
<feature type="transmembrane region" description="Helical" evidence="8">
    <location>
        <begin position="293"/>
        <end position="311"/>
    </location>
</feature>
<feature type="transmembrane region" description="Helical" evidence="8">
    <location>
        <begin position="265"/>
        <end position="281"/>
    </location>
</feature>
<feature type="transmembrane region" description="Helical" evidence="8">
    <location>
        <begin position="203"/>
        <end position="222"/>
    </location>
</feature>
<dbReference type="Pfam" id="PF09594">
    <property type="entry name" value="GT87"/>
    <property type="match status" value="1"/>
</dbReference>
<evidence type="ECO:0000256" key="6">
    <source>
        <dbReference type="ARBA" id="ARBA00023136"/>
    </source>
</evidence>
<feature type="transmembrane region" description="Helical" evidence="8">
    <location>
        <begin position="317"/>
        <end position="334"/>
    </location>
</feature>
<keyword evidence="2" id="KW-1003">Cell membrane</keyword>
<accession>A0A8J3ZYG2</accession>
<gene>
    <name evidence="9" type="ORF">Voc01_068580</name>
</gene>
<evidence type="ECO:0000256" key="8">
    <source>
        <dbReference type="SAM" id="Phobius"/>
    </source>
</evidence>
<evidence type="ECO:0000256" key="7">
    <source>
        <dbReference type="ARBA" id="ARBA00024033"/>
    </source>
</evidence>
<sequence length="425" mass="46151">MSPTTSPRRALLRRLLLLLVVTAAVVAAQVWYGNRHHFLDLRIYVNAMRWWHDGHPLYEFAHDDPIQGRLGFTYPPFAALVLAPLGVIGFRASVFLFWAGSAAAVIVTTFWLVKPIAKKHGTPLWFALLLALPLVSTLEPIRETVNFGQINMLLVLLVLTDLLIIAPRWPKLAGIGIGVAAAIKLTPAIFIVYLLITRRWRAALTATATAAGATLLAAAVAWNDSWHFWTAALWETGRVGHTDRIANQSILGVLARLSDPADPNRLVWLALVAVVTGYGLWRARKAALAGDEVVGLTLTGFVGGLVSPITWPHHLFWFVPALLVLVDVAAGQGGSHRRPGLFVLAGLCWASVTVSVISLFELGLSKRLFADGVPGFLIVNWYVLLTAVLIVALPVRARPVAVPAEPERPVTPRLPVMVGTSPHPG</sequence>
<comment type="subcellular location">
    <subcellularLocation>
        <location evidence="1">Cell membrane</location>
        <topology evidence="1">Multi-pass membrane protein</topology>
    </subcellularLocation>
</comment>
<reference evidence="9" key="1">
    <citation type="submission" date="2021-01" db="EMBL/GenBank/DDBJ databases">
        <title>Whole genome shotgun sequence of Virgisporangium ochraceum NBRC 16418.</title>
        <authorList>
            <person name="Komaki H."/>
            <person name="Tamura T."/>
        </authorList>
    </citation>
    <scope>NUCLEOTIDE SEQUENCE</scope>
    <source>
        <strain evidence="9">NBRC 16418</strain>
    </source>
</reference>
<dbReference type="GO" id="GO:0005886">
    <property type="term" value="C:plasma membrane"/>
    <property type="evidence" value="ECO:0007669"/>
    <property type="project" value="UniProtKB-SubCell"/>
</dbReference>
<dbReference type="InterPro" id="IPR018584">
    <property type="entry name" value="GT87"/>
</dbReference>
<evidence type="ECO:0000256" key="5">
    <source>
        <dbReference type="ARBA" id="ARBA00022989"/>
    </source>
</evidence>
<evidence type="ECO:0000256" key="1">
    <source>
        <dbReference type="ARBA" id="ARBA00004651"/>
    </source>
</evidence>
<feature type="transmembrane region" description="Helical" evidence="8">
    <location>
        <begin position="72"/>
        <end position="90"/>
    </location>
</feature>
<keyword evidence="10" id="KW-1185">Reference proteome</keyword>
<keyword evidence="6 8" id="KW-0472">Membrane</keyword>
<keyword evidence="3" id="KW-0808">Transferase</keyword>
<feature type="transmembrane region" description="Helical" evidence="8">
    <location>
        <begin position="175"/>
        <end position="196"/>
    </location>
</feature>
<feature type="transmembrane region" description="Helical" evidence="8">
    <location>
        <begin position="150"/>
        <end position="169"/>
    </location>
</feature>
<keyword evidence="5 8" id="KW-1133">Transmembrane helix</keyword>
<comment type="similarity">
    <text evidence="7">Belongs to the glycosyltransferase 87 family.</text>
</comment>
<feature type="transmembrane region" description="Helical" evidence="8">
    <location>
        <begin position="341"/>
        <end position="360"/>
    </location>
</feature>
<evidence type="ECO:0000256" key="2">
    <source>
        <dbReference type="ARBA" id="ARBA00022475"/>
    </source>
</evidence>
<keyword evidence="4 8" id="KW-0812">Transmembrane</keyword>
<evidence type="ECO:0000313" key="9">
    <source>
        <dbReference type="EMBL" id="GIJ71941.1"/>
    </source>
</evidence>
<feature type="transmembrane region" description="Helical" evidence="8">
    <location>
        <begin position="372"/>
        <end position="393"/>
    </location>
</feature>